<protein>
    <submittedName>
        <fullName evidence="1">Uncharacterized protein</fullName>
    </submittedName>
</protein>
<evidence type="ECO:0000313" key="2">
    <source>
        <dbReference type="Proteomes" id="UP000070544"/>
    </source>
</evidence>
<reference evidence="1 2" key="1">
    <citation type="journal article" date="2015" name="Genome Biol. Evol.">
        <title>Phylogenomic analyses indicate that early fungi evolved digesting cell walls of algal ancestors of land plants.</title>
        <authorList>
            <person name="Chang Y."/>
            <person name="Wang S."/>
            <person name="Sekimoto S."/>
            <person name="Aerts A.L."/>
            <person name="Choi C."/>
            <person name="Clum A."/>
            <person name="LaButti K.M."/>
            <person name="Lindquist E.A."/>
            <person name="Yee Ngan C."/>
            <person name="Ohm R.A."/>
            <person name="Salamov A.A."/>
            <person name="Grigoriev I.V."/>
            <person name="Spatafora J.W."/>
            <person name="Berbee M.L."/>
        </authorList>
    </citation>
    <scope>NUCLEOTIDE SEQUENCE [LARGE SCALE GENOMIC DNA]</scope>
    <source>
        <strain evidence="1 2">JEL478</strain>
    </source>
</reference>
<dbReference type="AlphaFoldDB" id="A0A139ABZ1"/>
<name>A0A139ABZ1_GONPJ</name>
<organism evidence="1 2">
    <name type="scientific">Gonapodya prolifera (strain JEL478)</name>
    <name type="common">Monoblepharis prolifera</name>
    <dbReference type="NCBI Taxonomy" id="1344416"/>
    <lineage>
        <taxon>Eukaryota</taxon>
        <taxon>Fungi</taxon>
        <taxon>Fungi incertae sedis</taxon>
        <taxon>Chytridiomycota</taxon>
        <taxon>Chytridiomycota incertae sedis</taxon>
        <taxon>Monoblepharidomycetes</taxon>
        <taxon>Monoblepharidales</taxon>
        <taxon>Gonapodyaceae</taxon>
        <taxon>Gonapodya</taxon>
    </lineage>
</organism>
<accession>A0A139ABZ1</accession>
<proteinExistence type="predicted"/>
<keyword evidence="2" id="KW-1185">Reference proteome</keyword>
<dbReference type="EMBL" id="KQ965770">
    <property type="protein sequence ID" value="KXS14321.1"/>
    <property type="molecule type" value="Genomic_DNA"/>
</dbReference>
<dbReference type="Proteomes" id="UP000070544">
    <property type="component" value="Unassembled WGS sequence"/>
</dbReference>
<sequence length="116" mass="12896">MADGKLTPTPAHHRLLYPPDGPNLVTLGDRMRLLVRLHARMRALEAHESRQTRHARSHAGDFAEFRAFLHAFGTQLIPLGGGSPHVQMLMDSIRSIRASRSTLPIEVAFRIFGPVA</sequence>
<gene>
    <name evidence="1" type="ORF">M427DRAFT_33248</name>
</gene>
<evidence type="ECO:0000313" key="1">
    <source>
        <dbReference type="EMBL" id="KXS14321.1"/>
    </source>
</evidence>